<protein>
    <recommendedName>
        <fullName evidence="3">GAF domain-containing protein</fullName>
    </recommendedName>
</protein>
<evidence type="ECO:0008006" key="3">
    <source>
        <dbReference type="Google" id="ProtNLM"/>
    </source>
</evidence>
<dbReference type="InterPro" id="IPR029016">
    <property type="entry name" value="GAF-like_dom_sf"/>
</dbReference>
<comment type="caution">
    <text evidence="1">The sequence shown here is derived from an EMBL/GenBank/DDBJ whole genome shotgun (WGS) entry which is preliminary data.</text>
</comment>
<dbReference type="RefSeq" id="WP_016188657.1">
    <property type="nucleotide sequence ID" value="NZ_AOSG01000036.1"/>
</dbReference>
<evidence type="ECO:0000313" key="2">
    <source>
        <dbReference type="Proteomes" id="UP000014184"/>
    </source>
</evidence>
<gene>
    <name evidence="1" type="ORF">TM51_07616</name>
</gene>
<evidence type="ECO:0000313" key="1">
    <source>
        <dbReference type="EMBL" id="EOR71441.1"/>
    </source>
</evidence>
<dbReference type="AlphaFoldDB" id="A0A9P2T9Z4"/>
<sequence length="272" mass="30344">MGPHWSQVRLGAKILSATLTFLAGLALAGHEAELWQFSPREEFRLASVSITLLFLSLTASAIHQWRSEKSEVTLRNIRQGVTYSLHALLFRIQDETGIDVRDLGATVHLRVRTGIWPFRHEQLVPLAWARFRATSVSGITWRPGVGVIGRCVTLGRLLIVDVAALDRQLESLTEAEWHELAQREQQEPPEQSRTLGMSYREWQRARGKFSVILATPLIGRSSTRSEILGCVSVDVMTPDPSTDSYELLSEEAVQYAVSAAAREISNVLAAFL</sequence>
<dbReference type="Gene3D" id="3.30.450.40">
    <property type="match status" value="1"/>
</dbReference>
<name>A0A9P2T9Z4_THEFU</name>
<accession>A0A9P2T9Z4</accession>
<reference evidence="1 2" key="1">
    <citation type="journal article" date="2013" name="Genome Announc.">
        <title>Draft Genome Sequence of the Lignocellulose Decomposer Thermobifida fusca Strain TM51.</title>
        <authorList>
            <person name="Toth A."/>
            <person name="Barna T."/>
            <person name="Nagy I."/>
            <person name="Horvath B."/>
            <person name="Nagy I."/>
            <person name="Tancsics A."/>
            <person name="Kriszt B."/>
            <person name="Baka E."/>
            <person name="Fekete C."/>
            <person name="Kukolya J."/>
        </authorList>
    </citation>
    <scope>NUCLEOTIDE SEQUENCE [LARGE SCALE GENOMIC DNA]</scope>
    <source>
        <strain evidence="1 2">TM51</strain>
    </source>
</reference>
<proteinExistence type="predicted"/>
<dbReference type="EMBL" id="AOSG01000036">
    <property type="protein sequence ID" value="EOR71441.1"/>
    <property type="molecule type" value="Genomic_DNA"/>
</dbReference>
<dbReference type="Proteomes" id="UP000014184">
    <property type="component" value="Unassembled WGS sequence"/>
</dbReference>
<keyword evidence="2" id="KW-1185">Reference proteome</keyword>
<organism evidence="1 2">
    <name type="scientific">Thermobifida fusca TM51</name>
    <dbReference type="NCBI Taxonomy" id="1169414"/>
    <lineage>
        <taxon>Bacteria</taxon>
        <taxon>Bacillati</taxon>
        <taxon>Actinomycetota</taxon>
        <taxon>Actinomycetes</taxon>
        <taxon>Streptosporangiales</taxon>
        <taxon>Nocardiopsidaceae</taxon>
        <taxon>Thermobifida</taxon>
    </lineage>
</organism>